<evidence type="ECO:0000313" key="2">
    <source>
        <dbReference type="EMBL" id="RSV02690.1"/>
    </source>
</evidence>
<evidence type="ECO:0000313" key="6">
    <source>
        <dbReference type="Proteomes" id="UP000287746"/>
    </source>
</evidence>
<dbReference type="OrthoDB" id="7390113at2"/>
<dbReference type="KEGG" id="skr:BRX40_14525"/>
<dbReference type="Proteomes" id="UP000286681">
    <property type="component" value="Unassembled WGS sequence"/>
</dbReference>
<reference evidence="4" key="2">
    <citation type="submission" date="2016-12" db="EMBL/GenBank/DDBJ databases">
        <title>Whole genome sequencing of Sphingomonas sp. ABOJV.</title>
        <authorList>
            <person name="Conlan S."/>
            <person name="Thomas P.J."/>
            <person name="Mullikin J."/>
            <person name="Palmore T.N."/>
            <person name="Frank K.M."/>
            <person name="Segre J.A."/>
        </authorList>
    </citation>
    <scope>NUCLEOTIDE SEQUENCE [LARGE SCALE GENOMIC DNA]</scope>
    <source>
        <strain evidence="4">ABOJV</strain>
    </source>
</reference>
<proteinExistence type="predicted"/>
<dbReference type="EMBL" id="CP018820">
    <property type="protein sequence ID" value="APR53482.1"/>
    <property type="molecule type" value="Genomic_DNA"/>
</dbReference>
<dbReference type="STRING" id="93064.BRX40_14525"/>
<keyword evidence="4" id="KW-1185">Reference proteome</keyword>
<dbReference type="Proteomes" id="UP000185161">
    <property type="component" value="Chromosome"/>
</dbReference>
<reference evidence="5 6" key="3">
    <citation type="submission" date="2018-07" db="EMBL/GenBank/DDBJ databases">
        <title>Genomic and Epidemiologic Investigation of an Indolent Hospital Outbreak.</title>
        <authorList>
            <person name="Johnson R.C."/>
            <person name="Deming C."/>
            <person name="Conlan S."/>
            <person name="Zellmer C.J."/>
            <person name="Michelin A.V."/>
            <person name="Lee-Lin S."/>
            <person name="Thomas P.J."/>
            <person name="Park M."/>
            <person name="Weingarten R.A."/>
            <person name="Less J."/>
            <person name="Dekker J.P."/>
            <person name="Frank K.M."/>
            <person name="Musser K.A."/>
            <person name="Mcquiston J.R."/>
            <person name="Henderson D.K."/>
            <person name="Lau A.F."/>
            <person name="Palmore T.N."/>
            <person name="Segre J.A."/>
        </authorList>
    </citation>
    <scope>NUCLEOTIDE SEQUENCE [LARGE SCALE GENOMIC DNA]</scope>
    <source>
        <strain evidence="3 6">SK-CDC1_0717</strain>
        <strain evidence="2 5">SK-NIH.Env10_0317</strain>
    </source>
</reference>
<evidence type="ECO:0000313" key="5">
    <source>
        <dbReference type="Proteomes" id="UP000286681"/>
    </source>
</evidence>
<dbReference type="AlphaFoldDB" id="A0A1L6JC30"/>
<dbReference type="EMBL" id="QQYZ01000001">
    <property type="protein sequence ID" value="RSY90606.1"/>
    <property type="molecule type" value="Genomic_DNA"/>
</dbReference>
<reference evidence="1" key="1">
    <citation type="submission" date="2016-12" db="EMBL/GenBank/DDBJ databases">
        <title>Whole genome sequencing of Sphingomonas koreensis.</title>
        <authorList>
            <person name="Conlan S."/>
            <person name="Thomas P.J."/>
            <person name="Mullikin J."/>
            <person name="Palmore T.N."/>
            <person name="Frank K.M."/>
            <person name="Segre J.A."/>
        </authorList>
    </citation>
    <scope>NUCLEOTIDE SEQUENCE</scope>
    <source>
        <strain evidence="1">ABOJV</strain>
    </source>
</reference>
<name>A0A1L6JC30_9SPHN</name>
<dbReference type="Proteomes" id="UP000287746">
    <property type="component" value="Unassembled WGS sequence"/>
</dbReference>
<dbReference type="InterPro" id="IPR027417">
    <property type="entry name" value="P-loop_NTPase"/>
</dbReference>
<evidence type="ECO:0000313" key="3">
    <source>
        <dbReference type="EMBL" id="RSY90606.1"/>
    </source>
</evidence>
<evidence type="ECO:0000313" key="1">
    <source>
        <dbReference type="EMBL" id="APR53482.1"/>
    </source>
</evidence>
<dbReference type="SUPFAM" id="SSF52540">
    <property type="entry name" value="P-loop containing nucleoside triphosphate hydrolases"/>
    <property type="match status" value="1"/>
</dbReference>
<protein>
    <submittedName>
        <fullName evidence="1">Chromosomal replication initiator DnaA</fullName>
    </submittedName>
</protein>
<sequence>MSQLSLPLDRPAGAREDSFLVGEGNSRAVHILEHWATWPVMAAIITGPRKSGRSLLARTMAVRSGGTMIDEADRQSETMLFHAWNEAQAAHRPLFLVADDAPPVWQVRLPDLRSRLNASPIARIEQPDDRLAADILQQLLDRHEIVANPDVVAWVLRRIERDYLTILRTAEALEEDVSRRRNRRLSIAAVKSTLSASGLLREPGAQP</sequence>
<dbReference type="Gene3D" id="1.10.8.60">
    <property type="match status" value="1"/>
</dbReference>
<evidence type="ECO:0000313" key="4">
    <source>
        <dbReference type="Proteomes" id="UP000185161"/>
    </source>
</evidence>
<gene>
    <name evidence="1" type="ORF">BRX40_14525</name>
    <name evidence="2" type="ORF">CA257_12430</name>
    <name evidence="3" type="ORF">DAH66_01115</name>
</gene>
<dbReference type="RefSeq" id="WP_066575311.1">
    <property type="nucleotide sequence ID" value="NZ_CP018820.1"/>
</dbReference>
<dbReference type="EMBL" id="QQWO01000009">
    <property type="protein sequence ID" value="RSV02690.1"/>
    <property type="molecule type" value="Genomic_DNA"/>
</dbReference>
<organism evidence="1 4">
    <name type="scientific">Sphingomonas koreensis</name>
    <dbReference type="NCBI Taxonomy" id="93064"/>
    <lineage>
        <taxon>Bacteria</taxon>
        <taxon>Pseudomonadati</taxon>
        <taxon>Pseudomonadota</taxon>
        <taxon>Alphaproteobacteria</taxon>
        <taxon>Sphingomonadales</taxon>
        <taxon>Sphingomonadaceae</taxon>
        <taxon>Sphingomonas</taxon>
    </lineage>
</organism>
<dbReference type="GeneID" id="44133781"/>
<accession>A0A1L6JC30</accession>